<protein>
    <submittedName>
        <fullName evidence="1">Uncharacterized protein</fullName>
    </submittedName>
</protein>
<dbReference type="AlphaFoldDB" id="A0A4Q9PR14"/>
<gene>
    <name evidence="1" type="ORF">BD310DRAFT_601187</name>
</gene>
<dbReference type="EMBL" id="ML145147">
    <property type="protein sequence ID" value="TBU56714.1"/>
    <property type="molecule type" value="Genomic_DNA"/>
</dbReference>
<evidence type="ECO:0000313" key="1">
    <source>
        <dbReference type="EMBL" id="TBU56714.1"/>
    </source>
</evidence>
<organism evidence="1 2">
    <name type="scientific">Dichomitus squalens</name>
    <dbReference type="NCBI Taxonomy" id="114155"/>
    <lineage>
        <taxon>Eukaryota</taxon>
        <taxon>Fungi</taxon>
        <taxon>Dikarya</taxon>
        <taxon>Basidiomycota</taxon>
        <taxon>Agaricomycotina</taxon>
        <taxon>Agaricomycetes</taxon>
        <taxon>Polyporales</taxon>
        <taxon>Polyporaceae</taxon>
        <taxon>Dichomitus</taxon>
    </lineage>
</organism>
<accession>A0A4Q9PR14</accession>
<sequence>MHHGSFERQWGLRVDLELDRRAFFRTGRFHRWFGPPSGPARSQYSPLVLPFIPFFAPQPPHKEPAISVSLRHRDYTIDELFIVGISVEPHTEATCGRTHSCTPAAVAKMLKPFPWLPQLMTKSSASWCQACDDGVRRPRRQAIPKNWLGFGERRPMRGRCGPVKAFFFRSHVVDIYVTR</sequence>
<keyword evidence="2" id="KW-1185">Reference proteome</keyword>
<proteinExistence type="predicted"/>
<name>A0A4Q9PR14_9APHY</name>
<evidence type="ECO:0000313" key="2">
    <source>
        <dbReference type="Proteomes" id="UP000292082"/>
    </source>
</evidence>
<dbReference type="Proteomes" id="UP000292082">
    <property type="component" value="Unassembled WGS sequence"/>
</dbReference>
<reference evidence="1 2" key="1">
    <citation type="submission" date="2019-01" db="EMBL/GenBank/DDBJ databases">
        <title>Draft genome sequences of three monokaryotic isolates of the white-rot basidiomycete fungus Dichomitus squalens.</title>
        <authorList>
            <consortium name="DOE Joint Genome Institute"/>
            <person name="Lopez S.C."/>
            <person name="Andreopoulos B."/>
            <person name="Pangilinan J."/>
            <person name="Lipzen A."/>
            <person name="Riley R."/>
            <person name="Ahrendt S."/>
            <person name="Ng V."/>
            <person name="Barry K."/>
            <person name="Daum C."/>
            <person name="Grigoriev I.V."/>
            <person name="Hilden K.S."/>
            <person name="Makela M.R."/>
            <person name="de Vries R.P."/>
        </authorList>
    </citation>
    <scope>NUCLEOTIDE SEQUENCE [LARGE SCALE GENOMIC DNA]</scope>
    <source>
        <strain evidence="1 2">CBS 464.89</strain>
    </source>
</reference>